<dbReference type="InterPro" id="IPR036691">
    <property type="entry name" value="Endo/exonu/phosph_ase_sf"/>
</dbReference>
<dbReference type="OrthoDB" id="6152807at2759"/>
<evidence type="ECO:0000313" key="3">
    <source>
        <dbReference type="Proteomes" id="UP000233556"/>
    </source>
</evidence>
<dbReference type="Pfam" id="PF14529">
    <property type="entry name" value="Exo_endo_phos_2"/>
    <property type="match status" value="1"/>
</dbReference>
<dbReference type="InterPro" id="IPR005135">
    <property type="entry name" value="Endo/exonuclease/phosphatase"/>
</dbReference>
<accession>A0A2I0U521</accession>
<dbReference type="GO" id="GO:0031012">
    <property type="term" value="C:extracellular matrix"/>
    <property type="evidence" value="ECO:0007669"/>
    <property type="project" value="TreeGrafter"/>
</dbReference>
<dbReference type="GO" id="GO:0061343">
    <property type="term" value="P:cell adhesion involved in heart morphogenesis"/>
    <property type="evidence" value="ECO:0007669"/>
    <property type="project" value="TreeGrafter"/>
</dbReference>
<sequence>MLQWGVCYTPPSQEDRVEEALYRQIAAISCSQALVLTGDFNHPSICWRDNIAGHEQSRSFLACVNDSFLLQVMEEPPRRGAMLDLVLTNKEGLVGNVKLKCSLGRSDHEMVEFKILSGNRRAQSKLTTLGFRRADLGLFRDLLGRVPWDKALKGRGTQESWLISKDHLLQAQERCIPIKRKSGKNTRRPAWMHKELLDKLKPKKEA</sequence>
<evidence type="ECO:0000313" key="2">
    <source>
        <dbReference type="EMBL" id="PKU41129.1"/>
    </source>
</evidence>
<reference evidence="3" key="1">
    <citation type="submission" date="2017-11" db="EMBL/GenBank/DDBJ databases">
        <authorList>
            <person name="Lima N.C."/>
            <person name="Parody-Merino A.M."/>
            <person name="Battley P.F."/>
            <person name="Fidler A.E."/>
            <person name="Prosdocimi F."/>
        </authorList>
    </citation>
    <scope>NUCLEOTIDE SEQUENCE [LARGE SCALE GENOMIC DNA]</scope>
</reference>
<keyword evidence="2" id="KW-0808">Transferase</keyword>
<organism evidence="2 3">
    <name type="scientific">Limosa lapponica baueri</name>
    <dbReference type="NCBI Taxonomy" id="1758121"/>
    <lineage>
        <taxon>Eukaryota</taxon>
        <taxon>Metazoa</taxon>
        <taxon>Chordata</taxon>
        <taxon>Craniata</taxon>
        <taxon>Vertebrata</taxon>
        <taxon>Euteleostomi</taxon>
        <taxon>Archelosauria</taxon>
        <taxon>Archosauria</taxon>
        <taxon>Dinosauria</taxon>
        <taxon>Saurischia</taxon>
        <taxon>Theropoda</taxon>
        <taxon>Coelurosauria</taxon>
        <taxon>Aves</taxon>
        <taxon>Neognathae</taxon>
        <taxon>Neoaves</taxon>
        <taxon>Charadriiformes</taxon>
        <taxon>Scolopacidae</taxon>
        <taxon>Limosa</taxon>
    </lineage>
</organism>
<reference evidence="3" key="2">
    <citation type="submission" date="2017-12" db="EMBL/GenBank/DDBJ databases">
        <title>Genome sequence of the Bar-tailed Godwit (Limosa lapponica baueri).</title>
        <authorList>
            <person name="Lima N.C.B."/>
            <person name="Parody-Merino A.M."/>
            <person name="Battley P.F."/>
            <person name="Fidler A.E."/>
            <person name="Prosdocimi F."/>
        </authorList>
    </citation>
    <scope>NUCLEOTIDE SEQUENCE [LARGE SCALE GENOMIC DNA]</scope>
</reference>
<gene>
    <name evidence="2" type="ORF">llap_8568</name>
</gene>
<dbReference type="EMBL" id="KZ506162">
    <property type="protein sequence ID" value="PKU41129.1"/>
    <property type="molecule type" value="Genomic_DNA"/>
</dbReference>
<dbReference type="GO" id="GO:0007508">
    <property type="term" value="P:larval heart development"/>
    <property type="evidence" value="ECO:0007669"/>
    <property type="project" value="TreeGrafter"/>
</dbReference>
<dbReference type="Proteomes" id="UP000233556">
    <property type="component" value="Unassembled WGS sequence"/>
</dbReference>
<evidence type="ECO:0000259" key="1">
    <source>
        <dbReference type="Pfam" id="PF14529"/>
    </source>
</evidence>
<dbReference type="Gene3D" id="3.60.10.10">
    <property type="entry name" value="Endonuclease/exonuclease/phosphatase"/>
    <property type="match status" value="1"/>
</dbReference>
<name>A0A2I0U521_LIMLA</name>
<dbReference type="PANTHER" id="PTHR33395">
    <property type="entry name" value="TRANSCRIPTASE, PUTATIVE-RELATED-RELATED"/>
    <property type="match status" value="1"/>
</dbReference>
<dbReference type="PANTHER" id="PTHR33395:SF22">
    <property type="entry name" value="REVERSE TRANSCRIPTASE DOMAIN-CONTAINING PROTEIN"/>
    <property type="match status" value="1"/>
</dbReference>
<dbReference type="GO" id="GO:0016301">
    <property type="term" value="F:kinase activity"/>
    <property type="evidence" value="ECO:0007669"/>
    <property type="project" value="UniProtKB-KW"/>
</dbReference>
<protein>
    <submittedName>
        <fullName evidence="2">Glycerol kinase</fullName>
    </submittedName>
</protein>
<keyword evidence="2" id="KW-0418">Kinase</keyword>
<dbReference type="SUPFAM" id="SSF56219">
    <property type="entry name" value="DNase I-like"/>
    <property type="match status" value="1"/>
</dbReference>
<dbReference type="AlphaFoldDB" id="A0A2I0U521"/>
<keyword evidence="3" id="KW-1185">Reference proteome</keyword>
<proteinExistence type="predicted"/>
<feature type="domain" description="Endonuclease/exonuclease/phosphatase" evidence="1">
    <location>
        <begin position="6"/>
        <end position="111"/>
    </location>
</feature>